<dbReference type="AlphaFoldDB" id="A0A4P9W3R5"/>
<reference evidence="3" key="1">
    <citation type="journal article" date="2018" name="Nat. Microbiol.">
        <title>Leveraging single-cell genomics to expand the fungal tree of life.</title>
        <authorList>
            <person name="Ahrendt S.R."/>
            <person name="Quandt C.A."/>
            <person name="Ciobanu D."/>
            <person name="Clum A."/>
            <person name="Salamov A."/>
            <person name="Andreopoulos B."/>
            <person name="Cheng J.F."/>
            <person name="Woyke T."/>
            <person name="Pelin A."/>
            <person name="Henrissat B."/>
            <person name="Reynolds N.K."/>
            <person name="Benny G.L."/>
            <person name="Smith M.E."/>
            <person name="James T.Y."/>
            <person name="Grigoriev I.V."/>
        </authorList>
    </citation>
    <scope>NUCLEOTIDE SEQUENCE [LARGE SCALE GENOMIC DNA]</scope>
</reference>
<proteinExistence type="predicted"/>
<feature type="compositionally biased region" description="Polar residues" evidence="1">
    <location>
        <begin position="20"/>
        <end position="32"/>
    </location>
</feature>
<organism evidence="2 3">
    <name type="scientific">Blyttiomyces helicus</name>
    <dbReference type="NCBI Taxonomy" id="388810"/>
    <lineage>
        <taxon>Eukaryota</taxon>
        <taxon>Fungi</taxon>
        <taxon>Fungi incertae sedis</taxon>
        <taxon>Chytridiomycota</taxon>
        <taxon>Chytridiomycota incertae sedis</taxon>
        <taxon>Chytridiomycetes</taxon>
        <taxon>Chytridiomycetes incertae sedis</taxon>
        <taxon>Blyttiomyces</taxon>
    </lineage>
</organism>
<dbReference type="OrthoDB" id="5988651at2759"/>
<sequence length="58" mass="5681">MTKGGSHSGGSGGGFHPMTKSDSSHIQSTQATAGRDFGAGSFAARAQSAGDRNAAQGK</sequence>
<name>A0A4P9W3R5_9FUNG</name>
<dbReference type="Proteomes" id="UP000269721">
    <property type="component" value="Unassembled WGS sequence"/>
</dbReference>
<gene>
    <name evidence="2" type="ORF">BDK51DRAFT_22215</name>
</gene>
<dbReference type="EMBL" id="KZ998634">
    <property type="protein sequence ID" value="RKO85903.1"/>
    <property type="molecule type" value="Genomic_DNA"/>
</dbReference>
<keyword evidence="3" id="KW-1185">Reference proteome</keyword>
<feature type="compositionally biased region" description="Gly residues" evidence="1">
    <location>
        <begin position="1"/>
        <end position="15"/>
    </location>
</feature>
<protein>
    <recommendedName>
        <fullName evidence="4">SMP domain-containing protein</fullName>
    </recommendedName>
</protein>
<evidence type="ECO:0000313" key="3">
    <source>
        <dbReference type="Proteomes" id="UP000269721"/>
    </source>
</evidence>
<evidence type="ECO:0000256" key="1">
    <source>
        <dbReference type="SAM" id="MobiDB-lite"/>
    </source>
</evidence>
<feature type="region of interest" description="Disordered" evidence="1">
    <location>
        <begin position="1"/>
        <end position="58"/>
    </location>
</feature>
<evidence type="ECO:0000313" key="2">
    <source>
        <dbReference type="EMBL" id="RKO85903.1"/>
    </source>
</evidence>
<accession>A0A4P9W3R5</accession>
<evidence type="ECO:0008006" key="4">
    <source>
        <dbReference type="Google" id="ProtNLM"/>
    </source>
</evidence>